<dbReference type="Proteomes" id="UP000004642">
    <property type="component" value="Unassembled WGS sequence"/>
</dbReference>
<evidence type="ECO:0000313" key="1">
    <source>
        <dbReference type="EMBL" id="EHC35863.1"/>
    </source>
</evidence>
<protein>
    <submittedName>
        <fullName evidence="1">Uncharacterized protein</fullName>
    </submittedName>
</protein>
<dbReference type="AlphaFoldDB" id="G5LRL3"/>
<proteinExistence type="predicted"/>
<comment type="caution">
    <text evidence="1">The sequence shown here is derived from an EMBL/GenBank/DDBJ whole genome shotgun (WGS) entry which is preliminary data.</text>
</comment>
<name>G5LRL3_SALET</name>
<gene>
    <name evidence="1" type="ORF">LTSEALA_3563</name>
</gene>
<evidence type="ECO:0000313" key="2">
    <source>
        <dbReference type="Proteomes" id="UP000004642"/>
    </source>
</evidence>
<dbReference type="EMBL" id="AFCJ01001530">
    <property type="protein sequence ID" value="EHC35863.1"/>
    <property type="molecule type" value="Genomic_DNA"/>
</dbReference>
<organism evidence="1 2">
    <name type="scientific">Salmonella enterica subsp. enterica serovar Alachua str. R6-377</name>
    <dbReference type="NCBI Taxonomy" id="913241"/>
    <lineage>
        <taxon>Bacteria</taxon>
        <taxon>Pseudomonadati</taxon>
        <taxon>Pseudomonadota</taxon>
        <taxon>Gammaproteobacteria</taxon>
        <taxon>Enterobacterales</taxon>
        <taxon>Enterobacteriaceae</taxon>
        <taxon>Salmonella</taxon>
    </lineage>
</organism>
<reference evidence="1 2" key="1">
    <citation type="journal article" date="2011" name="BMC Genomics">
        <title>Genome sequencing reveals diversification of virulence factor content and possible host adaptation in distinct subpopulations of Salmonella enterica.</title>
        <authorList>
            <person name="den Bakker H.C."/>
            <person name="Moreno Switt A.I."/>
            <person name="Govoni G."/>
            <person name="Cummings C.A."/>
            <person name="Ranieri M.L."/>
            <person name="Degoricija L."/>
            <person name="Hoelzer K."/>
            <person name="Rodriguez-Rivera L.D."/>
            <person name="Brown S."/>
            <person name="Bolchacova E."/>
            <person name="Furtado M.R."/>
            <person name="Wiedmann M."/>
        </authorList>
    </citation>
    <scope>NUCLEOTIDE SEQUENCE [LARGE SCALE GENOMIC DNA]</scope>
    <source>
        <strain evidence="1 2">R6-377</strain>
    </source>
</reference>
<accession>G5LRL3</accession>
<sequence length="42" mass="4891">MIRQPSGIAARQYRRKKLNAHGDPNHRIAIAQFVMDKKWDDG</sequence>